<proteinExistence type="predicted"/>
<accession>Q2QRP2</accession>
<evidence type="ECO:0000313" key="1">
    <source>
        <dbReference type="EMBL" id="ABA98346.1"/>
    </source>
</evidence>
<protein>
    <submittedName>
        <fullName evidence="1">Uncharacterized protein</fullName>
    </submittedName>
</protein>
<reference evidence="1" key="2">
    <citation type="submission" date="2005-04" db="EMBL/GenBank/DDBJ databases">
        <authorList>
            <person name="Buell C.R."/>
            <person name="Wing R.A."/>
            <person name="McCombie W.A."/>
            <person name="Ouyang S."/>
        </authorList>
    </citation>
    <scope>NUCLEOTIDE SEQUENCE</scope>
</reference>
<dbReference type="AlphaFoldDB" id="Q2QRP2"/>
<dbReference type="EMBL" id="DP000011">
    <property type="protein sequence ID" value="ABA98346.1"/>
    <property type="molecule type" value="Genomic_DNA"/>
</dbReference>
<sequence>MGENIFWSGPCLLQVHFSNIHSLFHRKRLDANLIAIWCLISQPNHTYTLDEKKLLEHIKLMTPEERTAYIGQRHQESCSMSLLHLKGITSEADNAKTQENAYTSAISDRFQNSPSLKESSMINPFFLELHNTMQTLTTHAHSPL</sequence>
<name>Q2QRP2_ORYSJ</name>
<gene>
    <name evidence="1" type="ordered locus">LOC_Os12g26890</name>
</gene>
<reference evidence="1" key="3">
    <citation type="submission" date="2006-01" db="EMBL/GenBank/DDBJ databases">
        <authorList>
            <person name="Buell R."/>
        </authorList>
    </citation>
    <scope>NUCLEOTIDE SEQUENCE</scope>
</reference>
<reference evidence="1" key="1">
    <citation type="journal article" date="2005" name="BMC Biol.">
        <title>The sequence of rice chromosomes 11 and 12, rich in disease resistance genes and recent gene duplications.</title>
        <authorList>
            <consortium name="The rice chromosomes 11 and 12 sequencing consortia"/>
        </authorList>
    </citation>
    <scope>NUCLEOTIDE SEQUENCE [LARGE SCALE GENOMIC DNA]</scope>
</reference>
<organism evidence="1">
    <name type="scientific">Oryza sativa subsp. japonica</name>
    <name type="common">Rice</name>
    <dbReference type="NCBI Taxonomy" id="39947"/>
    <lineage>
        <taxon>Eukaryota</taxon>
        <taxon>Viridiplantae</taxon>
        <taxon>Streptophyta</taxon>
        <taxon>Embryophyta</taxon>
        <taxon>Tracheophyta</taxon>
        <taxon>Spermatophyta</taxon>
        <taxon>Magnoliopsida</taxon>
        <taxon>Liliopsida</taxon>
        <taxon>Poales</taxon>
        <taxon>Poaceae</taxon>
        <taxon>BOP clade</taxon>
        <taxon>Oryzoideae</taxon>
        <taxon>Oryzeae</taxon>
        <taxon>Oryzinae</taxon>
        <taxon>Oryza</taxon>
        <taxon>Oryza sativa</taxon>
    </lineage>
</organism>